<evidence type="ECO:0000313" key="2">
    <source>
        <dbReference type="Proteomes" id="UP000198379"/>
    </source>
</evidence>
<evidence type="ECO:0000313" key="1">
    <source>
        <dbReference type="EMBL" id="SNR81211.1"/>
    </source>
</evidence>
<gene>
    <name evidence="1" type="ORF">SAMN06265376_103129</name>
</gene>
<organism evidence="1 2">
    <name type="scientific">Dokdonia pacifica</name>
    <dbReference type="NCBI Taxonomy" id="1627892"/>
    <lineage>
        <taxon>Bacteria</taxon>
        <taxon>Pseudomonadati</taxon>
        <taxon>Bacteroidota</taxon>
        <taxon>Flavobacteriia</taxon>
        <taxon>Flavobacteriales</taxon>
        <taxon>Flavobacteriaceae</taxon>
        <taxon>Dokdonia</taxon>
    </lineage>
</organism>
<keyword evidence="2" id="KW-1185">Reference proteome</keyword>
<dbReference type="RefSeq" id="WP_143337104.1">
    <property type="nucleotide sequence ID" value="NZ_BMEP01000001.1"/>
</dbReference>
<dbReference type="AlphaFoldDB" id="A0A238ZE49"/>
<sequence length="141" mass="15657">MIPPIVLPKTNVSEATSILETWMNKPVVLWVVLGEGSVADTAVAKSEELINSTDPDDNPYHLARVVHAPDPSLILEKLKSLRVNPRLREPIEWNNLTKYIILSISVNTDTIGAIVLKSKFPNQPRGYINRILRKALAVDAV</sequence>
<name>A0A238ZE49_9FLAO</name>
<protein>
    <submittedName>
        <fullName evidence="1">Uncharacterized protein</fullName>
    </submittedName>
</protein>
<reference evidence="1 2" key="1">
    <citation type="submission" date="2017-06" db="EMBL/GenBank/DDBJ databases">
        <authorList>
            <person name="Kim H.J."/>
            <person name="Triplett B.A."/>
        </authorList>
    </citation>
    <scope>NUCLEOTIDE SEQUENCE [LARGE SCALE GENOMIC DNA]</scope>
    <source>
        <strain evidence="1 2">DSM 25597</strain>
    </source>
</reference>
<proteinExistence type="predicted"/>
<dbReference type="EMBL" id="FZNY01000003">
    <property type="protein sequence ID" value="SNR81211.1"/>
    <property type="molecule type" value="Genomic_DNA"/>
</dbReference>
<accession>A0A238ZE49</accession>
<dbReference type="OrthoDB" id="1454432at2"/>
<dbReference type="Proteomes" id="UP000198379">
    <property type="component" value="Unassembled WGS sequence"/>
</dbReference>